<sequence>MNKKILLVSHELSLTGAPLVLLRVATILRKKGFLIDLFSYKFGALKSNFEDLGIQVAEIRDRSRFLIQISRKQLSSYALIICNTVMTYKAVDVFQRYNIPVIWYIHESSIFLEKLIDEKREVEPILRNFYNIYTVSDYTKKCLSKYNNNCKVINNCVEDCFCGYSPKNNKIRFGFIGSIIKEKGVNSLIDAFLRLKECCDNISLSIAGNYENEFGLKLKTAISDKKEIKWLGPVKDRAKDEFFSSIDILCVPSDEESSSLVLFEAASRGLAVIATEKNGACSIIRNRLDSLVIPSNDCENLYNAMLCLVKNPNKVDYMKKAMRENYLSCATIDIFQQNLLKMVNDNIDNLPVVSNPLYLERFKIFQQIRTSSGFRDYYFCEKKFFSIKLK</sequence>
<protein>
    <submittedName>
        <fullName evidence="2">Glycosyl-transferase family 4</fullName>
    </submittedName>
</protein>
<evidence type="ECO:0000313" key="3">
    <source>
        <dbReference type="Proteomes" id="UP000242432"/>
    </source>
</evidence>
<dbReference type="Gene3D" id="3.40.50.2000">
    <property type="entry name" value="Glycogen Phosphorylase B"/>
    <property type="match status" value="2"/>
</dbReference>
<dbReference type="RefSeq" id="WP_159443038.1">
    <property type="nucleotide sequence ID" value="NZ_FUXX01000018.1"/>
</dbReference>
<organism evidence="2 3">
    <name type="scientific">Succinivibrio dextrinosolvens DSM 3072</name>
    <dbReference type="NCBI Taxonomy" id="1123324"/>
    <lineage>
        <taxon>Bacteria</taxon>
        <taxon>Pseudomonadati</taxon>
        <taxon>Pseudomonadota</taxon>
        <taxon>Gammaproteobacteria</taxon>
        <taxon>Aeromonadales</taxon>
        <taxon>Succinivibrionaceae</taxon>
        <taxon>Succinivibrio</taxon>
    </lineage>
</organism>
<dbReference type="Pfam" id="PF00534">
    <property type="entry name" value="Glycos_transf_1"/>
    <property type="match status" value="1"/>
</dbReference>
<dbReference type="GO" id="GO:0016757">
    <property type="term" value="F:glycosyltransferase activity"/>
    <property type="evidence" value="ECO:0007669"/>
    <property type="project" value="InterPro"/>
</dbReference>
<dbReference type="SUPFAM" id="SSF53756">
    <property type="entry name" value="UDP-Glycosyltransferase/glycogen phosphorylase"/>
    <property type="match status" value="1"/>
</dbReference>
<dbReference type="GO" id="GO:1901135">
    <property type="term" value="P:carbohydrate derivative metabolic process"/>
    <property type="evidence" value="ECO:0007669"/>
    <property type="project" value="UniProtKB-ARBA"/>
</dbReference>
<dbReference type="InterPro" id="IPR041693">
    <property type="entry name" value="Glyco_trans_4_5"/>
</dbReference>
<dbReference type="CDD" id="cd03801">
    <property type="entry name" value="GT4_PimA-like"/>
    <property type="match status" value="1"/>
</dbReference>
<feature type="domain" description="Glycosyl transferase family 1" evidence="1">
    <location>
        <begin position="167"/>
        <end position="324"/>
    </location>
</feature>
<dbReference type="AlphaFoldDB" id="A0A1T4VBJ5"/>
<evidence type="ECO:0000313" key="2">
    <source>
        <dbReference type="EMBL" id="SKA62340.1"/>
    </source>
</evidence>
<accession>A0A1T4VBJ5</accession>
<evidence type="ECO:0000259" key="1">
    <source>
        <dbReference type="Pfam" id="PF00534"/>
    </source>
</evidence>
<name>A0A1T4VBJ5_9GAMM</name>
<dbReference type="EMBL" id="FUXX01000018">
    <property type="protein sequence ID" value="SKA62340.1"/>
    <property type="molecule type" value="Genomic_DNA"/>
</dbReference>
<gene>
    <name evidence="2" type="ORF">SAMN02745213_01245</name>
</gene>
<reference evidence="3" key="1">
    <citation type="submission" date="2017-02" db="EMBL/GenBank/DDBJ databases">
        <authorList>
            <person name="Varghese N."/>
            <person name="Submissions S."/>
        </authorList>
    </citation>
    <scope>NUCLEOTIDE SEQUENCE [LARGE SCALE GENOMIC DNA]</scope>
    <source>
        <strain evidence="3">DSM 3072</strain>
    </source>
</reference>
<proteinExistence type="predicted"/>
<dbReference type="InterPro" id="IPR001296">
    <property type="entry name" value="Glyco_trans_1"/>
</dbReference>
<dbReference type="Proteomes" id="UP000242432">
    <property type="component" value="Unassembled WGS sequence"/>
</dbReference>
<dbReference type="Pfam" id="PF16994">
    <property type="entry name" value="Glyco_trans_4_5"/>
    <property type="match status" value="1"/>
</dbReference>
<keyword evidence="2" id="KW-0808">Transferase</keyword>
<dbReference type="PANTHER" id="PTHR12526">
    <property type="entry name" value="GLYCOSYLTRANSFERASE"/>
    <property type="match status" value="1"/>
</dbReference>
<keyword evidence="3" id="KW-1185">Reference proteome</keyword>